<dbReference type="GO" id="GO:0009097">
    <property type="term" value="P:isoleucine biosynthetic process"/>
    <property type="evidence" value="ECO:0007669"/>
    <property type="project" value="UniProtKB-UniRule"/>
</dbReference>
<comment type="catalytic activity">
    <reaction evidence="1 12">
        <text>L-threonine = 2-oxobutanoate + NH4(+)</text>
        <dbReference type="Rhea" id="RHEA:22108"/>
        <dbReference type="ChEBI" id="CHEBI:16763"/>
        <dbReference type="ChEBI" id="CHEBI:28938"/>
        <dbReference type="ChEBI" id="CHEBI:57926"/>
        <dbReference type="EC" id="4.3.1.19"/>
    </reaction>
</comment>
<dbReference type="FunFam" id="3.40.1020.10:FF:000002">
    <property type="entry name" value="L-threonine dehydratase"/>
    <property type="match status" value="1"/>
</dbReference>
<dbReference type="GeneID" id="83628466"/>
<dbReference type="Gene3D" id="3.40.1020.10">
    <property type="entry name" value="Biosynthetic Threonine Deaminase, Domain 3"/>
    <property type="match status" value="1"/>
</dbReference>
<proteinExistence type="inferred from homology"/>
<evidence type="ECO:0000256" key="6">
    <source>
        <dbReference type="ARBA" id="ARBA00022605"/>
    </source>
</evidence>
<dbReference type="InterPro" id="IPR050147">
    <property type="entry name" value="Ser/Thr_Dehydratase"/>
</dbReference>
<comment type="cofactor">
    <cofactor evidence="2 12">
        <name>pyridoxal 5'-phosphate</name>
        <dbReference type="ChEBI" id="CHEBI:597326"/>
    </cofactor>
</comment>
<dbReference type="Pfam" id="PF00291">
    <property type="entry name" value="PALP"/>
    <property type="match status" value="1"/>
</dbReference>
<dbReference type="CDD" id="cd01562">
    <property type="entry name" value="Thr-dehyd"/>
    <property type="match status" value="1"/>
</dbReference>
<dbReference type="InterPro" id="IPR011820">
    <property type="entry name" value="IlvA"/>
</dbReference>
<dbReference type="InterPro" id="IPR001721">
    <property type="entry name" value="TD_ACT-like"/>
</dbReference>
<dbReference type="GO" id="GO:0003941">
    <property type="term" value="F:L-serine ammonia-lyase activity"/>
    <property type="evidence" value="ECO:0007669"/>
    <property type="project" value="TreeGrafter"/>
</dbReference>
<evidence type="ECO:0000259" key="13">
    <source>
        <dbReference type="PROSITE" id="PS51672"/>
    </source>
</evidence>
<dbReference type="SUPFAM" id="SSF53686">
    <property type="entry name" value="Tryptophan synthase beta subunit-like PLP-dependent enzymes"/>
    <property type="match status" value="1"/>
</dbReference>
<evidence type="ECO:0000256" key="7">
    <source>
        <dbReference type="ARBA" id="ARBA00022624"/>
    </source>
</evidence>
<dbReference type="AlphaFoldDB" id="A0A9P3Q609"/>
<evidence type="ECO:0000256" key="12">
    <source>
        <dbReference type="RuleBase" id="RU362012"/>
    </source>
</evidence>
<sequence>MSAELSTSPSLPPLSAADIEAAAKRIAPVVTPTPLQHSDRLSEITGAEVFLKREDLQIVRSYKLRGAYNLLVQLSDEELAAGVVCSSAGNHAQGFAYACRSLGVHGRVYVPAKTPKQKRDRIRYHGGEFIELIVGGSTYDRAAEAARDDVARTGATLVPPYDDLRTMAGQGTIALEILDALDVEPDLVVVPVGGGGCIAGITTYLAERTTGTSVLGIEPAGAAAMMAALAAGEPVTLDHVDQFVDGAAVARAGTLPYAALAAAGDMVSITTVDEGAVCTAMLDLYQNEGIIAEPAGALSVAGLLEAQVEPGSTVVCLISGGNNDVSRYGEVQERSLVHLGLKHYFLVDFPQEPGALRRFLAEVLGPNDDITLFEYVKRNNRETGEALVGIQLGSAADLDGLLNRMRTTDMHVETLLPGSPAYRYLLL</sequence>
<evidence type="ECO:0000256" key="1">
    <source>
        <dbReference type="ARBA" id="ARBA00001274"/>
    </source>
</evidence>
<dbReference type="InterPro" id="IPR000634">
    <property type="entry name" value="Ser/Thr_deHydtase_PyrdxlP-BS"/>
</dbReference>
<name>A0A9P3Q609_9MYCO</name>
<keyword evidence="9 12" id="KW-0456">Lyase</keyword>
<evidence type="ECO:0000256" key="2">
    <source>
        <dbReference type="ARBA" id="ARBA00001933"/>
    </source>
</evidence>
<keyword evidence="10 12" id="KW-0100">Branched-chain amino acid biosynthesis</keyword>
<comment type="pathway">
    <text evidence="3 12">Amino-acid biosynthesis; L-isoleucine biosynthesis; 2-oxobutanoate from L-threonine: step 1/1.</text>
</comment>
<dbReference type="PANTHER" id="PTHR48078:SF11">
    <property type="entry name" value="THREONINE DEHYDRATASE, MITOCHONDRIAL"/>
    <property type="match status" value="1"/>
</dbReference>
<dbReference type="InterPro" id="IPR036052">
    <property type="entry name" value="TrpB-like_PALP_sf"/>
</dbReference>
<gene>
    <name evidence="12 14" type="primary">ilvA</name>
    <name evidence="14" type="ORF">Mkiyose1413_22620</name>
</gene>
<reference evidence="14" key="1">
    <citation type="submission" date="2022-08" db="EMBL/GenBank/DDBJ databases">
        <title>Mycobacterium kiyosense sp. nov., scotochromogenic slow-glowing species isolated from respiratory specimens.</title>
        <authorList>
            <person name="Fukano H."/>
            <person name="Kazumi Y."/>
            <person name="Sakagami N."/>
            <person name="Ato M."/>
            <person name="Mitarai S."/>
            <person name="Hoshino Y."/>
        </authorList>
    </citation>
    <scope>NUCLEOTIDE SEQUENCE</scope>
    <source>
        <strain evidence="14">1413</strain>
    </source>
</reference>
<dbReference type="InterPro" id="IPR001926">
    <property type="entry name" value="TrpB-like_PALP"/>
</dbReference>
<evidence type="ECO:0000256" key="8">
    <source>
        <dbReference type="ARBA" id="ARBA00022898"/>
    </source>
</evidence>
<dbReference type="GO" id="GO:0006565">
    <property type="term" value="P:L-serine catabolic process"/>
    <property type="evidence" value="ECO:0007669"/>
    <property type="project" value="TreeGrafter"/>
</dbReference>
<dbReference type="NCBIfam" id="NF006390">
    <property type="entry name" value="PRK08639.1"/>
    <property type="match status" value="1"/>
</dbReference>
<evidence type="ECO:0000256" key="3">
    <source>
        <dbReference type="ARBA" id="ARBA00004810"/>
    </source>
</evidence>
<dbReference type="PROSITE" id="PS51672">
    <property type="entry name" value="ACT_LIKE"/>
    <property type="match status" value="1"/>
</dbReference>
<dbReference type="Gene3D" id="3.40.50.1100">
    <property type="match status" value="2"/>
</dbReference>
<accession>A0A9P3Q609</accession>
<dbReference type="FunFam" id="3.40.50.1100:FF:000005">
    <property type="entry name" value="Threonine dehydratase catabolic"/>
    <property type="match status" value="1"/>
</dbReference>
<keyword evidence="8 12" id="KW-0663">Pyridoxal phosphate</keyword>
<dbReference type="Pfam" id="PF00585">
    <property type="entry name" value="Thr_dehydrat_C"/>
    <property type="match status" value="1"/>
</dbReference>
<keyword evidence="7 12" id="KW-0412">Isoleucine biosynthesis</keyword>
<comment type="caution">
    <text evidence="14">The sequence shown here is derived from an EMBL/GenBank/DDBJ whole genome shotgun (WGS) entry which is preliminary data.</text>
</comment>
<comment type="function">
    <text evidence="11 12">Catalyzes the anaerobic formation of alpha-ketobutyrate and ammonia from threonine in a two-step reaction. The first step involved a dehydration of threonine and a production of enamine intermediates (aminocrotonate), which tautomerizes to its imine form (iminobutyrate). Both intermediates are unstable and short-lived. The second step is the nonenzymatic hydrolysis of the enamine/imine intermediates to form 2-ketobutyrate and free ammonia. In the low water environment of the cell, the second step is accelerated by RidA.</text>
</comment>
<evidence type="ECO:0000313" key="14">
    <source>
        <dbReference type="EMBL" id="GLD30379.1"/>
    </source>
</evidence>
<evidence type="ECO:0000256" key="11">
    <source>
        <dbReference type="ARBA" id="ARBA00025527"/>
    </source>
</evidence>
<evidence type="ECO:0000256" key="9">
    <source>
        <dbReference type="ARBA" id="ARBA00023239"/>
    </source>
</evidence>
<feature type="domain" description="ACT-like" evidence="13">
    <location>
        <begin position="343"/>
        <end position="417"/>
    </location>
</feature>
<dbReference type="GO" id="GO:0030170">
    <property type="term" value="F:pyridoxal phosphate binding"/>
    <property type="evidence" value="ECO:0007669"/>
    <property type="project" value="InterPro"/>
</dbReference>
<protein>
    <recommendedName>
        <fullName evidence="12">L-threonine dehydratase</fullName>
        <ecNumber evidence="12">4.3.1.19</ecNumber>
    </recommendedName>
    <alternativeName>
        <fullName evidence="12">Threonine deaminase</fullName>
    </alternativeName>
</protein>
<dbReference type="EC" id="4.3.1.19" evidence="12"/>
<dbReference type="PROSITE" id="PS00165">
    <property type="entry name" value="DEHYDRATASE_SER_THR"/>
    <property type="match status" value="1"/>
</dbReference>
<comment type="similarity">
    <text evidence="4 12">Belongs to the serine/threonine dehydratase family.</text>
</comment>
<evidence type="ECO:0000256" key="5">
    <source>
        <dbReference type="ARBA" id="ARBA00011881"/>
    </source>
</evidence>
<dbReference type="NCBIfam" id="TIGR02079">
    <property type="entry name" value="THD1"/>
    <property type="match status" value="1"/>
</dbReference>
<dbReference type="InterPro" id="IPR038110">
    <property type="entry name" value="TD_ACT-like_sf"/>
</dbReference>
<comment type="subunit">
    <text evidence="5 12">Homotetramer.</text>
</comment>
<organism evidence="14 15">
    <name type="scientific">Mycobacterium kiyosense</name>
    <dbReference type="NCBI Taxonomy" id="2871094"/>
    <lineage>
        <taxon>Bacteria</taxon>
        <taxon>Bacillati</taxon>
        <taxon>Actinomycetota</taxon>
        <taxon>Actinomycetes</taxon>
        <taxon>Mycobacteriales</taxon>
        <taxon>Mycobacteriaceae</taxon>
        <taxon>Mycobacterium</taxon>
    </lineage>
</organism>
<dbReference type="GO" id="GO:0004794">
    <property type="term" value="F:threonine deaminase activity"/>
    <property type="evidence" value="ECO:0007669"/>
    <property type="project" value="UniProtKB-UniRule"/>
</dbReference>
<evidence type="ECO:0000256" key="4">
    <source>
        <dbReference type="ARBA" id="ARBA00010869"/>
    </source>
</evidence>
<dbReference type="Proteomes" id="UP001064782">
    <property type="component" value="Unassembled WGS sequence"/>
</dbReference>
<evidence type="ECO:0000313" key="15">
    <source>
        <dbReference type="Proteomes" id="UP001064782"/>
    </source>
</evidence>
<dbReference type="RefSeq" id="WP_238305861.1">
    <property type="nucleotide sequence ID" value="NZ_BRXF01000029.1"/>
</dbReference>
<dbReference type="PANTHER" id="PTHR48078">
    <property type="entry name" value="THREONINE DEHYDRATASE, MITOCHONDRIAL-RELATED"/>
    <property type="match status" value="1"/>
</dbReference>
<keyword evidence="6 12" id="KW-0028">Amino-acid biosynthesis</keyword>
<dbReference type="GO" id="GO:0006567">
    <property type="term" value="P:L-threonine catabolic process"/>
    <property type="evidence" value="ECO:0007669"/>
    <property type="project" value="TreeGrafter"/>
</dbReference>
<dbReference type="EMBL" id="BRZI01000013">
    <property type="protein sequence ID" value="GLD30379.1"/>
    <property type="molecule type" value="Genomic_DNA"/>
</dbReference>
<keyword evidence="15" id="KW-1185">Reference proteome</keyword>
<evidence type="ECO:0000256" key="10">
    <source>
        <dbReference type="ARBA" id="ARBA00023304"/>
    </source>
</evidence>